<evidence type="ECO:0000256" key="5">
    <source>
        <dbReference type="ARBA" id="ARBA00022759"/>
    </source>
</evidence>
<dbReference type="PANTHER" id="PTHR13966:SF5">
    <property type="entry name" value="ENDONUCLEASE G, MITOCHONDRIAL"/>
    <property type="match status" value="1"/>
</dbReference>
<feature type="domain" description="ENPP1-3/EXOG-like endonuclease/phosphodiesterase" evidence="11">
    <location>
        <begin position="57"/>
        <end position="257"/>
    </location>
</feature>
<evidence type="ECO:0000259" key="11">
    <source>
        <dbReference type="SMART" id="SM00477"/>
    </source>
</evidence>
<dbReference type="OrthoDB" id="9811262at2"/>
<evidence type="ECO:0000256" key="10">
    <source>
        <dbReference type="RuleBase" id="RU366055"/>
    </source>
</evidence>
<reference evidence="13 14" key="1">
    <citation type="journal article" date="2018" name="ACS Chem. Biol.">
        <title>Ketoreductase domain dysfunction expands chemodiversity: malyngamide biosynthesis in the cyanobacterium Okeania hirsuta.</title>
        <authorList>
            <person name="Moss N.A."/>
            <person name="Leao T."/>
            <person name="Rankin M."/>
            <person name="McCullough T.M."/>
            <person name="Qu P."/>
            <person name="Korobeynikov A."/>
            <person name="Smith J.L."/>
            <person name="Gerwick L."/>
            <person name="Gerwick W.H."/>
        </authorList>
    </citation>
    <scope>NUCLEOTIDE SEQUENCE [LARGE SCALE GENOMIC DNA]</scope>
    <source>
        <strain evidence="13 14">PAB10Feb10-1</strain>
    </source>
</reference>
<dbReference type="GO" id="GO:0046872">
    <property type="term" value="F:metal ion binding"/>
    <property type="evidence" value="ECO:0007669"/>
    <property type="project" value="UniProtKB-KW"/>
</dbReference>
<dbReference type="SMART" id="SM00892">
    <property type="entry name" value="Endonuclease_NS"/>
    <property type="match status" value="1"/>
</dbReference>
<dbReference type="RefSeq" id="WP_124143790.1">
    <property type="nucleotide sequence ID" value="NZ_CAWOKI010000366.1"/>
</dbReference>
<sequence length="269" mass="30665">MLISSKKLTTLIIILVLTLASGCSLLLKPSPKVHITLGNPSNATTSIENTDNYLLEKTQYVLSYNRDKGTANWVSWQLNKSWLGNVERQDDFRPDDSLPEDWYQVRPSDYRNTGYDRGHLIPSADRTANEEDNSATFLMTNIIPQSPDNNRETWRGLEQYSRELVQQGNELYIIAGGYRKKATIAKGKVTIPSRTWKIIVVVKPGSGLRGVDKNTRVITVDMPNSNRIRNDWKAYRVSVDKIETETGYDFLSKVPKEIQDVIESRVDRQ</sequence>
<evidence type="ECO:0000256" key="8">
    <source>
        <dbReference type="PIRSR" id="PIRSR640255-1"/>
    </source>
</evidence>
<keyword evidence="5 10" id="KW-0255">Endonuclease</keyword>
<dbReference type="GO" id="GO:0016787">
    <property type="term" value="F:hydrolase activity"/>
    <property type="evidence" value="ECO:0007669"/>
    <property type="project" value="UniProtKB-KW"/>
</dbReference>
<comment type="similarity">
    <text evidence="2 10">Belongs to the DNA/RNA non-specific endonuclease family.</text>
</comment>
<dbReference type="InterPro" id="IPR020821">
    <property type="entry name" value="ENPP1-3/EXOG-like_nuc-like"/>
</dbReference>
<dbReference type="InterPro" id="IPR040255">
    <property type="entry name" value="Non-specific_endonuclease"/>
</dbReference>
<dbReference type="InterPro" id="IPR044925">
    <property type="entry name" value="His-Me_finger_sf"/>
</dbReference>
<dbReference type="InterPro" id="IPR018524">
    <property type="entry name" value="DNA/RNA_endonuclease_AS"/>
</dbReference>
<dbReference type="EC" id="3.1.30.-" evidence="10"/>
<dbReference type="SUPFAM" id="SSF54060">
    <property type="entry name" value="His-Me finger endonucleases"/>
    <property type="match status" value="1"/>
</dbReference>
<evidence type="ECO:0000313" key="13">
    <source>
        <dbReference type="EMBL" id="RQH42273.1"/>
    </source>
</evidence>
<keyword evidence="14" id="KW-1185">Reference proteome</keyword>
<comment type="cofactor">
    <cofactor evidence="1 10">
        <name>Mg(2+)</name>
        <dbReference type="ChEBI" id="CHEBI:18420"/>
    </cofactor>
</comment>
<accession>A0A3N6Q0A8</accession>
<evidence type="ECO:0000256" key="4">
    <source>
        <dbReference type="ARBA" id="ARBA00022723"/>
    </source>
</evidence>
<dbReference type="InterPro" id="IPR001604">
    <property type="entry name" value="Endo_G_ENPP1-like_dom"/>
</dbReference>
<organism evidence="13 14">
    <name type="scientific">Okeania hirsuta</name>
    <dbReference type="NCBI Taxonomy" id="1458930"/>
    <lineage>
        <taxon>Bacteria</taxon>
        <taxon>Bacillati</taxon>
        <taxon>Cyanobacteriota</taxon>
        <taxon>Cyanophyceae</taxon>
        <taxon>Oscillatoriophycideae</taxon>
        <taxon>Oscillatoriales</taxon>
        <taxon>Microcoleaceae</taxon>
        <taxon>Okeania</taxon>
    </lineage>
</organism>
<dbReference type="GO" id="GO:0004519">
    <property type="term" value="F:endonuclease activity"/>
    <property type="evidence" value="ECO:0007669"/>
    <property type="project" value="UniProtKB-UniRule"/>
</dbReference>
<comment type="caution">
    <text evidence="13">The sequence shown here is derived from an EMBL/GenBank/DDBJ whole genome shotgun (WGS) entry which is preliminary data.</text>
</comment>
<feature type="binding site" evidence="9">
    <location>
        <position position="150"/>
    </location>
    <ligand>
        <name>Mg(2+)</name>
        <dbReference type="ChEBI" id="CHEBI:18420"/>
        <note>catalytic</note>
    </ligand>
</feature>
<evidence type="ECO:0000256" key="2">
    <source>
        <dbReference type="ARBA" id="ARBA00010052"/>
    </source>
</evidence>
<feature type="domain" description="DNA/RNA non-specific endonuclease/pyrophosphatase/phosphodiesterase" evidence="12">
    <location>
        <begin position="56"/>
        <end position="257"/>
    </location>
</feature>
<evidence type="ECO:0000256" key="6">
    <source>
        <dbReference type="ARBA" id="ARBA00022801"/>
    </source>
</evidence>
<protein>
    <recommendedName>
        <fullName evidence="10">Endonuclease</fullName>
        <ecNumber evidence="10">3.1.30.-</ecNumber>
    </recommendedName>
</protein>
<dbReference type="EMBL" id="RCBY01000074">
    <property type="protein sequence ID" value="RQH42273.1"/>
    <property type="molecule type" value="Genomic_DNA"/>
</dbReference>
<evidence type="ECO:0000259" key="12">
    <source>
        <dbReference type="SMART" id="SM00892"/>
    </source>
</evidence>
<dbReference type="InterPro" id="IPR044929">
    <property type="entry name" value="DNA/RNA_non-sp_Endonuclease_sf"/>
</dbReference>
<keyword evidence="4 9" id="KW-0479">Metal-binding</keyword>
<keyword evidence="3 10" id="KW-0540">Nuclease</keyword>
<proteinExistence type="inferred from homology"/>
<dbReference type="AlphaFoldDB" id="A0A3N6Q0A8"/>
<dbReference type="GO" id="GO:0003676">
    <property type="term" value="F:nucleic acid binding"/>
    <property type="evidence" value="ECO:0007669"/>
    <property type="project" value="InterPro"/>
</dbReference>
<evidence type="ECO:0000256" key="1">
    <source>
        <dbReference type="ARBA" id="ARBA00001946"/>
    </source>
</evidence>
<dbReference type="Proteomes" id="UP000269154">
    <property type="component" value="Unassembled WGS sequence"/>
</dbReference>
<evidence type="ECO:0000313" key="14">
    <source>
        <dbReference type="Proteomes" id="UP000269154"/>
    </source>
</evidence>
<dbReference type="SMART" id="SM00477">
    <property type="entry name" value="NUC"/>
    <property type="match status" value="1"/>
</dbReference>
<gene>
    <name evidence="13" type="ORF">D5R40_14645</name>
</gene>
<dbReference type="CDD" id="cd00091">
    <property type="entry name" value="NUC"/>
    <property type="match status" value="1"/>
</dbReference>
<keyword evidence="7" id="KW-0460">Magnesium</keyword>
<name>A0A3N6Q0A8_9CYAN</name>
<evidence type="ECO:0000256" key="9">
    <source>
        <dbReference type="PIRSR" id="PIRSR640255-2"/>
    </source>
</evidence>
<dbReference type="Pfam" id="PF01223">
    <property type="entry name" value="Endonuclease_NS"/>
    <property type="match status" value="1"/>
</dbReference>
<dbReference type="PROSITE" id="PS51257">
    <property type="entry name" value="PROKAR_LIPOPROTEIN"/>
    <property type="match status" value="1"/>
</dbReference>
<evidence type="ECO:0000256" key="3">
    <source>
        <dbReference type="ARBA" id="ARBA00022722"/>
    </source>
</evidence>
<evidence type="ECO:0000256" key="7">
    <source>
        <dbReference type="ARBA" id="ARBA00022842"/>
    </source>
</evidence>
<dbReference type="PANTHER" id="PTHR13966">
    <property type="entry name" value="ENDONUCLEASE RELATED"/>
    <property type="match status" value="1"/>
</dbReference>
<dbReference type="PROSITE" id="PS01070">
    <property type="entry name" value="NUCLEASE_NON_SPEC"/>
    <property type="match status" value="1"/>
</dbReference>
<dbReference type="Gene3D" id="3.40.570.10">
    <property type="entry name" value="Extracellular Endonuclease, subunit A"/>
    <property type="match status" value="1"/>
</dbReference>
<feature type="active site" description="Proton acceptor" evidence="8">
    <location>
        <position position="119"/>
    </location>
</feature>
<keyword evidence="6 10" id="KW-0378">Hydrolase</keyword>